<dbReference type="AlphaFoldDB" id="D3BCM1"/>
<reference evidence="7 8" key="1">
    <citation type="journal article" date="2011" name="Genome Res.">
        <title>Phylogeny-wide analysis of social amoeba genomes highlights ancient origins for complex intercellular communication.</title>
        <authorList>
            <person name="Heidel A.J."/>
            <person name="Lawal H.M."/>
            <person name="Felder M."/>
            <person name="Schilde C."/>
            <person name="Helps N.R."/>
            <person name="Tunggal B."/>
            <person name="Rivero F."/>
            <person name="John U."/>
            <person name="Schleicher M."/>
            <person name="Eichinger L."/>
            <person name="Platzer M."/>
            <person name="Noegel A.A."/>
            <person name="Schaap P."/>
            <person name="Gloeckner G."/>
        </authorList>
    </citation>
    <scope>NUCLEOTIDE SEQUENCE [LARGE SCALE GENOMIC DNA]</scope>
    <source>
        <strain evidence="8">ATCC 26659 / Pp 5 / PN500</strain>
    </source>
</reference>
<evidence type="ECO:0000256" key="1">
    <source>
        <dbReference type="ARBA" id="ARBA00004123"/>
    </source>
</evidence>
<dbReference type="RefSeq" id="XP_020432783.1">
    <property type="nucleotide sequence ID" value="XM_020577109.1"/>
</dbReference>
<keyword evidence="8" id="KW-1185">Reference proteome</keyword>
<keyword evidence="2" id="KW-0433">Leucine-rich repeat</keyword>
<dbReference type="EMBL" id="ADBJ01000028">
    <property type="protein sequence ID" value="EFA80663.1"/>
    <property type="molecule type" value="Genomic_DNA"/>
</dbReference>
<dbReference type="STRING" id="670386.D3BCM1"/>
<dbReference type="PANTHER" id="PTHR10552:SF6">
    <property type="entry name" value="U2 SMALL NUCLEAR RIBONUCLEOPROTEIN A"/>
    <property type="match status" value="1"/>
</dbReference>
<organism evidence="7 8">
    <name type="scientific">Heterostelium pallidum (strain ATCC 26659 / Pp 5 / PN500)</name>
    <name type="common">Cellular slime mold</name>
    <name type="synonym">Polysphondylium pallidum</name>
    <dbReference type="NCBI Taxonomy" id="670386"/>
    <lineage>
        <taxon>Eukaryota</taxon>
        <taxon>Amoebozoa</taxon>
        <taxon>Evosea</taxon>
        <taxon>Eumycetozoa</taxon>
        <taxon>Dictyostelia</taxon>
        <taxon>Acytosteliales</taxon>
        <taxon>Acytosteliaceae</taxon>
        <taxon>Heterostelium</taxon>
    </lineage>
</organism>
<evidence type="ECO:0000256" key="6">
    <source>
        <dbReference type="SAM" id="MobiDB-lite"/>
    </source>
</evidence>
<evidence type="ECO:0000313" key="7">
    <source>
        <dbReference type="EMBL" id="EFA80663.1"/>
    </source>
</evidence>
<accession>D3BCM1</accession>
<dbReference type="GO" id="GO:0030620">
    <property type="term" value="F:U2 snRNA binding"/>
    <property type="evidence" value="ECO:0007669"/>
    <property type="project" value="InterPro"/>
</dbReference>
<dbReference type="OMA" id="HIKGFFD"/>
<dbReference type="PANTHER" id="PTHR10552">
    <property type="entry name" value="U2 SMALL NUCLEAR RIBONUCLEOPROTEIN A"/>
    <property type="match status" value="1"/>
</dbReference>
<evidence type="ECO:0000256" key="3">
    <source>
        <dbReference type="ARBA" id="ARBA00022737"/>
    </source>
</evidence>
<dbReference type="InterPro" id="IPR001611">
    <property type="entry name" value="Leu-rich_rpt"/>
</dbReference>
<feature type="region of interest" description="Disordered" evidence="6">
    <location>
        <begin position="109"/>
        <end position="220"/>
    </location>
</feature>
<dbReference type="SUPFAM" id="SSF52058">
    <property type="entry name" value="L domain-like"/>
    <property type="match status" value="1"/>
</dbReference>
<comment type="subcellular location">
    <subcellularLocation>
        <location evidence="1">Nucleus</location>
    </subcellularLocation>
</comment>
<dbReference type="GO" id="GO:0005686">
    <property type="term" value="C:U2 snRNP"/>
    <property type="evidence" value="ECO:0007669"/>
    <property type="project" value="TreeGrafter"/>
</dbReference>
<evidence type="ECO:0000256" key="5">
    <source>
        <dbReference type="ARBA" id="ARBA00024196"/>
    </source>
</evidence>
<evidence type="ECO:0000313" key="8">
    <source>
        <dbReference type="Proteomes" id="UP000001396"/>
    </source>
</evidence>
<dbReference type="GeneID" id="31361729"/>
<dbReference type="Gene3D" id="3.80.10.10">
    <property type="entry name" value="Ribonuclease Inhibitor"/>
    <property type="match status" value="1"/>
</dbReference>
<comment type="similarity">
    <text evidence="5">Belongs to the U2 small nuclear ribonucleoprotein A family.</text>
</comment>
<dbReference type="InParanoid" id="D3BCM1"/>
<keyword evidence="3" id="KW-0677">Repeat</keyword>
<dbReference type="GO" id="GO:0000398">
    <property type="term" value="P:mRNA splicing, via spliceosome"/>
    <property type="evidence" value="ECO:0007669"/>
    <property type="project" value="InterPro"/>
</dbReference>
<proteinExistence type="inferred from homology"/>
<dbReference type="Proteomes" id="UP000001396">
    <property type="component" value="Unassembled WGS sequence"/>
</dbReference>
<keyword evidence="4" id="KW-0539">Nucleus</keyword>
<feature type="region of interest" description="Disordered" evidence="6">
    <location>
        <begin position="268"/>
        <end position="306"/>
    </location>
</feature>
<dbReference type="Pfam" id="PF14580">
    <property type="entry name" value="LRR_9"/>
    <property type="match status" value="1"/>
</dbReference>
<evidence type="ECO:0000256" key="2">
    <source>
        <dbReference type="ARBA" id="ARBA00022614"/>
    </source>
</evidence>
<name>D3BCM1_HETP5</name>
<feature type="compositionally biased region" description="Low complexity" evidence="6">
    <location>
        <begin position="137"/>
        <end position="159"/>
    </location>
</feature>
<comment type="caution">
    <text evidence="7">The sequence shown here is derived from an EMBL/GenBank/DDBJ whole genome shotgun (WGS) entry which is preliminary data.</text>
</comment>
<protein>
    <submittedName>
        <fullName evidence="7">Leucine-rich repeat-containing protein</fullName>
    </submittedName>
</protein>
<sequence>MKLTPDNLSQKLGKKIDIGSVSELSLDSIGVIEVSSFARLKCLEVLDLSQNRLQQIRHIKGLFDLPKLRELNLIGNPVTKAPNYRHTVVGSIPTLQVLDGKEISNEEREASKLPIVKDPLSNGGDKDDEEEDEPHVVAKPVPKVVEQPKSTPAPVAATPAPTPKPVEQPKPTPVATPTPKPVEQPKPTPKPVEQPKPTPTPSPTPAAAAQAASSEPTVREVNREIKKKLVIDEDVLFESSSKPKSISFEKDDVDDSLFSTDDDLNKFEKKKPAAAPKKASSITFVDDDEDDLFGSSKKKSTTSTTKKVADIDDDLFGDFEEKSGLSKDFDIDSYLSSQKDRKKSNLFE</sequence>
<dbReference type="InterPro" id="IPR032675">
    <property type="entry name" value="LRR_dom_sf"/>
</dbReference>
<feature type="compositionally biased region" description="Pro residues" evidence="6">
    <location>
        <begin position="160"/>
        <end position="204"/>
    </location>
</feature>
<evidence type="ECO:0000256" key="4">
    <source>
        <dbReference type="ARBA" id="ARBA00023242"/>
    </source>
</evidence>
<feature type="compositionally biased region" description="Low complexity" evidence="6">
    <location>
        <begin position="205"/>
        <end position="216"/>
    </location>
</feature>
<dbReference type="InterPro" id="IPR044640">
    <property type="entry name" value="RU2A"/>
</dbReference>
<dbReference type="PROSITE" id="PS51450">
    <property type="entry name" value="LRR"/>
    <property type="match status" value="1"/>
</dbReference>
<gene>
    <name evidence="7" type="ORF">PPL_06246</name>
</gene>